<evidence type="ECO:0000256" key="3">
    <source>
        <dbReference type="ARBA" id="ARBA00022475"/>
    </source>
</evidence>
<dbReference type="InterPro" id="IPR035906">
    <property type="entry name" value="MetI-like_sf"/>
</dbReference>
<keyword evidence="2 7" id="KW-0813">Transport</keyword>
<dbReference type="Proteomes" id="UP001183410">
    <property type="component" value="Unassembled WGS sequence"/>
</dbReference>
<dbReference type="SUPFAM" id="SSF161098">
    <property type="entry name" value="MetI-like"/>
    <property type="match status" value="1"/>
</dbReference>
<evidence type="ECO:0000313" key="10">
    <source>
        <dbReference type="EMBL" id="MDT0266121.1"/>
    </source>
</evidence>
<accession>A0ABU2JN07</accession>
<dbReference type="PANTHER" id="PTHR43163:SF6">
    <property type="entry name" value="DIPEPTIDE TRANSPORT SYSTEM PERMEASE PROTEIN DPPB-RELATED"/>
    <property type="match status" value="1"/>
</dbReference>
<keyword evidence="6 7" id="KW-0472">Membrane</keyword>
<name>A0ABU2JN07_9ACTN</name>
<feature type="compositionally biased region" description="Low complexity" evidence="8">
    <location>
        <begin position="13"/>
        <end position="24"/>
    </location>
</feature>
<evidence type="ECO:0000256" key="5">
    <source>
        <dbReference type="ARBA" id="ARBA00022989"/>
    </source>
</evidence>
<organism evidence="10 11">
    <name type="scientific">Streptomyces chisholmiae</name>
    <dbReference type="NCBI Taxonomy" id="3075540"/>
    <lineage>
        <taxon>Bacteria</taxon>
        <taxon>Bacillati</taxon>
        <taxon>Actinomycetota</taxon>
        <taxon>Actinomycetes</taxon>
        <taxon>Kitasatosporales</taxon>
        <taxon>Streptomycetaceae</taxon>
        <taxon>Streptomyces</taxon>
    </lineage>
</organism>
<keyword evidence="4 7" id="KW-0812">Transmembrane</keyword>
<dbReference type="Pfam" id="PF00528">
    <property type="entry name" value="BPD_transp_1"/>
    <property type="match status" value="1"/>
</dbReference>
<dbReference type="InterPro" id="IPR000515">
    <property type="entry name" value="MetI-like"/>
</dbReference>
<gene>
    <name evidence="10" type="ORF">RM844_07405</name>
</gene>
<evidence type="ECO:0000256" key="1">
    <source>
        <dbReference type="ARBA" id="ARBA00004651"/>
    </source>
</evidence>
<keyword evidence="11" id="KW-1185">Reference proteome</keyword>
<feature type="transmembrane region" description="Helical" evidence="7">
    <location>
        <begin position="198"/>
        <end position="217"/>
    </location>
</feature>
<dbReference type="EMBL" id="JAVREO010000003">
    <property type="protein sequence ID" value="MDT0266121.1"/>
    <property type="molecule type" value="Genomic_DNA"/>
</dbReference>
<keyword evidence="5 7" id="KW-1133">Transmembrane helix</keyword>
<comment type="similarity">
    <text evidence="7">Belongs to the binding-protein-dependent transport system permease family.</text>
</comment>
<dbReference type="PROSITE" id="PS50928">
    <property type="entry name" value="ABC_TM1"/>
    <property type="match status" value="1"/>
</dbReference>
<comment type="subcellular location">
    <subcellularLocation>
        <location evidence="1 7">Cell membrane</location>
        <topology evidence="1 7">Multi-pass membrane protein</topology>
    </subcellularLocation>
</comment>
<comment type="caution">
    <text evidence="10">The sequence shown here is derived from an EMBL/GenBank/DDBJ whole genome shotgun (WGS) entry which is preliminary data.</text>
</comment>
<dbReference type="Gene3D" id="1.10.3720.10">
    <property type="entry name" value="MetI-like"/>
    <property type="match status" value="1"/>
</dbReference>
<feature type="transmembrane region" description="Helical" evidence="7">
    <location>
        <begin position="302"/>
        <end position="328"/>
    </location>
</feature>
<sequence length="336" mass="35295">MTTPTLPPVGDIPGTPTGGRPAARRAGGGWARAVLLRLGTSVLLLWSAVTVSFGLLHLTPGSVEDSLIGMESVSPEVRAEIVAAYGLDRSLIEQYGSYLGRLLRGDLGHSYQIHESVASAIGSRLGASLSLAVASMALALVVALSLAVLTARRARWLRSLSSGVELLGVSVPAFWVGILLLTVFSFELGWFPAFGGEGLTGLVLPAVAVAVSMTALLSQVLREGLELALDQPFVLTARSRGMSELGVRLRHALRHALLPVVTLAGWMFGALISSLVVIEQVFNRDGVGRLVLNAVAAKDMPIVTGVVLLTAAVYIGINVLLDVVYPLIDPRLRGTA</sequence>
<feature type="transmembrane region" description="Helical" evidence="7">
    <location>
        <begin position="34"/>
        <end position="56"/>
    </location>
</feature>
<evidence type="ECO:0000313" key="11">
    <source>
        <dbReference type="Proteomes" id="UP001183410"/>
    </source>
</evidence>
<proteinExistence type="inferred from homology"/>
<evidence type="ECO:0000256" key="2">
    <source>
        <dbReference type="ARBA" id="ARBA00022448"/>
    </source>
</evidence>
<dbReference type="CDD" id="cd06261">
    <property type="entry name" value="TM_PBP2"/>
    <property type="match status" value="1"/>
</dbReference>
<evidence type="ECO:0000259" key="9">
    <source>
        <dbReference type="PROSITE" id="PS50928"/>
    </source>
</evidence>
<evidence type="ECO:0000256" key="8">
    <source>
        <dbReference type="SAM" id="MobiDB-lite"/>
    </source>
</evidence>
<evidence type="ECO:0000256" key="4">
    <source>
        <dbReference type="ARBA" id="ARBA00022692"/>
    </source>
</evidence>
<evidence type="ECO:0000256" key="6">
    <source>
        <dbReference type="ARBA" id="ARBA00023136"/>
    </source>
</evidence>
<feature type="transmembrane region" description="Helical" evidence="7">
    <location>
        <begin position="256"/>
        <end position="282"/>
    </location>
</feature>
<dbReference type="RefSeq" id="WP_311666124.1">
    <property type="nucleotide sequence ID" value="NZ_JAVREO010000003.1"/>
</dbReference>
<feature type="region of interest" description="Disordered" evidence="8">
    <location>
        <begin position="1"/>
        <end position="24"/>
    </location>
</feature>
<feature type="transmembrane region" description="Helical" evidence="7">
    <location>
        <begin position="163"/>
        <end position="186"/>
    </location>
</feature>
<protein>
    <submittedName>
        <fullName evidence="10">ABC transporter permease</fullName>
    </submittedName>
</protein>
<feature type="domain" description="ABC transmembrane type-1" evidence="9">
    <location>
        <begin position="125"/>
        <end position="325"/>
    </location>
</feature>
<feature type="transmembrane region" description="Helical" evidence="7">
    <location>
        <begin position="129"/>
        <end position="151"/>
    </location>
</feature>
<keyword evidence="3" id="KW-1003">Cell membrane</keyword>
<evidence type="ECO:0000256" key="7">
    <source>
        <dbReference type="RuleBase" id="RU363032"/>
    </source>
</evidence>
<reference evidence="11" key="1">
    <citation type="submission" date="2023-07" db="EMBL/GenBank/DDBJ databases">
        <title>30 novel species of actinomycetes from the DSMZ collection.</title>
        <authorList>
            <person name="Nouioui I."/>
        </authorList>
    </citation>
    <scope>NUCLEOTIDE SEQUENCE [LARGE SCALE GENOMIC DNA]</scope>
    <source>
        <strain evidence="11">DSM 44915</strain>
    </source>
</reference>
<dbReference type="PANTHER" id="PTHR43163">
    <property type="entry name" value="DIPEPTIDE TRANSPORT SYSTEM PERMEASE PROTEIN DPPB-RELATED"/>
    <property type="match status" value="1"/>
</dbReference>